<feature type="transmembrane region" description="Helical" evidence="1">
    <location>
        <begin position="12"/>
        <end position="36"/>
    </location>
</feature>
<keyword evidence="1" id="KW-1133">Transmembrane helix</keyword>
<dbReference type="KEGG" id="otk:C6570_03015"/>
<evidence type="ECO:0000256" key="1">
    <source>
        <dbReference type="SAM" id="Phobius"/>
    </source>
</evidence>
<sequence>MIPFAPWSALQLLMLLGVPLLGLGLTLYLLGVAWRLQGWRWWQPGGRPPEREFATRFFTPARCAVLGVATLCLAWTGCVAYTMARFQSDAELAAHYRASRRHFVLPRDFQYGELRIPRGSLIDRYDPFDNGEPQRPLGLAGLRAVRFAHPVQVAGVWATAMQVYPARLELAQDQAIRPVFHFDPQASAWVPDPQRSALPCRQGAQALFEVPLIERDTVAEFGQPEPDGPQARFRPSQWAVTQCDNQGPVEVAPAYAGPAPKGARADMWAHVAAPG</sequence>
<feature type="transmembrane region" description="Helical" evidence="1">
    <location>
        <begin position="57"/>
        <end position="77"/>
    </location>
</feature>
<dbReference type="AlphaFoldDB" id="A0A2S0MBZ3"/>
<gene>
    <name evidence="2" type="ORF">C6570_03015</name>
</gene>
<name>A0A2S0MBZ3_9BURK</name>
<dbReference type="EMBL" id="CP027666">
    <property type="protein sequence ID" value="AVO33336.1"/>
    <property type="molecule type" value="Genomic_DNA"/>
</dbReference>
<accession>A0A2S0MBZ3</accession>
<organism evidence="2 3">
    <name type="scientific">Ottowia oryzae</name>
    <dbReference type="NCBI Taxonomy" id="2109914"/>
    <lineage>
        <taxon>Bacteria</taxon>
        <taxon>Pseudomonadati</taxon>
        <taxon>Pseudomonadota</taxon>
        <taxon>Betaproteobacteria</taxon>
        <taxon>Burkholderiales</taxon>
        <taxon>Comamonadaceae</taxon>
        <taxon>Ottowia</taxon>
    </lineage>
</organism>
<protein>
    <submittedName>
        <fullName evidence="2">Uncharacterized protein</fullName>
    </submittedName>
</protein>
<reference evidence="2 3" key="1">
    <citation type="submission" date="2018-03" db="EMBL/GenBank/DDBJ databases">
        <title>Genome sequencing of Ottowia sp.</title>
        <authorList>
            <person name="Kim S.-J."/>
            <person name="Heo J."/>
            <person name="Kwon S.-W."/>
        </authorList>
    </citation>
    <scope>NUCLEOTIDE SEQUENCE [LARGE SCALE GENOMIC DNA]</scope>
    <source>
        <strain evidence="2 3">KADR8-3</strain>
    </source>
</reference>
<keyword evidence="3" id="KW-1185">Reference proteome</keyword>
<proteinExistence type="predicted"/>
<dbReference type="OrthoDB" id="9019357at2"/>
<keyword evidence="1" id="KW-0472">Membrane</keyword>
<keyword evidence="1" id="KW-0812">Transmembrane</keyword>
<dbReference type="RefSeq" id="WP_106701899.1">
    <property type="nucleotide sequence ID" value="NZ_CP027666.1"/>
</dbReference>
<evidence type="ECO:0000313" key="3">
    <source>
        <dbReference type="Proteomes" id="UP000239709"/>
    </source>
</evidence>
<dbReference type="Proteomes" id="UP000239709">
    <property type="component" value="Chromosome"/>
</dbReference>
<evidence type="ECO:0000313" key="2">
    <source>
        <dbReference type="EMBL" id="AVO33336.1"/>
    </source>
</evidence>